<keyword evidence="4" id="KW-0735">Signal-anchor</keyword>
<feature type="compositionally biased region" description="Polar residues" evidence="9">
    <location>
        <begin position="42"/>
        <end position="52"/>
    </location>
</feature>
<keyword evidence="6 10" id="KW-0472">Membrane</keyword>
<protein>
    <recommendedName>
        <fullName evidence="11">GH16 domain-containing protein</fullName>
    </recommendedName>
</protein>
<dbReference type="PANTHER" id="PTHR31361:SF1">
    <property type="entry name" value="BETA-GLUCAN SYNTHESIS-ASSOCIATED PROTEIN KRE6-RELATED"/>
    <property type="match status" value="1"/>
</dbReference>
<evidence type="ECO:0000256" key="5">
    <source>
        <dbReference type="ARBA" id="ARBA00022989"/>
    </source>
</evidence>
<dbReference type="PANTHER" id="PTHR31361">
    <property type="entry name" value="BETA-GLUCAN SYNTHESIS-ASSOCIATED PROTEIN KRE6-RELATED"/>
    <property type="match status" value="1"/>
</dbReference>
<evidence type="ECO:0000313" key="12">
    <source>
        <dbReference type="EMBL" id="PVU87378.1"/>
    </source>
</evidence>
<dbReference type="AlphaFoldDB" id="A0A2T9Y4Y3"/>
<evidence type="ECO:0000256" key="7">
    <source>
        <dbReference type="ARBA" id="ARBA00023180"/>
    </source>
</evidence>
<evidence type="ECO:0000256" key="3">
    <source>
        <dbReference type="ARBA" id="ARBA00022692"/>
    </source>
</evidence>
<feature type="domain" description="GH16" evidence="11">
    <location>
        <begin position="242"/>
        <end position="614"/>
    </location>
</feature>
<dbReference type="Proteomes" id="UP000245609">
    <property type="component" value="Unassembled WGS sequence"/>
</dbReference>
<dbReference type="Pfam" id="PF03935">
    <property type="entry name" value="SKN1_KRE6_Sbg1"/>
    <property type="match status" value="1"/>
</dbReference>
<feature type="compositionally biased region" description="Low complexity" evidence="9">
    <location>
        <begin position="53"/>
        <end position="75"/>
    </location>
</feature>
<dbReference type="GO" id="GO:0005789">
    <property type="term" value="C:endoplasmic reticulum membrane"/>
    <property type="evidence" value="ECO:0007669"/>
    <property type="project" value="TreeGrafter"/>
</dbReference>
<sequence length="663" mass="73347">MRAQNGSTSPVQDTGSKMSLSSGKHPDIQTPKNDPSSTTSSIRHNSSPRPFQSMSSHPSFSRSTSPNSSSFVSNTSQNDFFFANQGSIKKHFREMNNNSPPSRSENAFGMPSDPSIISGFSSANPKSRLGAPNSERSPPDSPPYIRSDLTAISPTQKKKEFKSKSEIEDALYEDYGFREYKPKKFRKFLNHFNMKILGFCIIILLVLGIFIGLPVGLTLKKNKSKVIRSTNDLKLEALAKKYSSKGQPLVPNVLPVDSDTPASAMSFLSSTKETFKLVFSDEFNKAGRTFGPGEDPFWEAQEFYYWVTSDLEYYHPDQITTSNGYLNITFIRKTTKPGLEFTSGMLNSWNKFCFQGGYIETRVSLPDGGGVPGYWPAVWMLGNLGRAGFAASTDGLWPYSYNSCDDGVLVNQTNTYLSRLPGQRLNACVCSGDHPNPGVGRGASEIDIFEAGVDWSGESFLSMSTQAAPFDWQLMYNQNYTQLFNIVGPGGVGSIKANSYKGGFFQQSISAVYNSDPEAVGGRKFVVYGTEYVPGPNGYVIWYVNGAPVYKVDAKAIGPNPFSKVSQRVISEEPMYIILNLGMSPGFGGVDLNKLKIPGSMLVDYIRVYQHPDRIRLSCDPPDMPTSDYILKHPRAYYDPNYLTWEQTGYGVPEYDVTKGCKT</sequence>
<dbReference type="GO" id="GO:0015926">
    <property type="term" value="F:glucosidase activity"/>
    <property type="evidence" value="ECO:0007669"/>
    <property type="project" value="TreeGrafter"/>
</dbReference>
<dbReference type="OrthoDB" id="412647at2759"/>
<keyword evidence="3 10" id="KW-0812">Transmembrane</keyword>
<evidence type="ECO:0000256" key="6">
    <source>
        <dbReference type="ARBA" id="ARBA00023136"/>
    </source>
</evidence>
<accession>A0A2T9Y4Y3</accession>
<evidence type="ECO:0000256" key="9">
    <source>
        <dbReference type="SAM" id="MobiDB-lite"/>
    </source>
</evidence>
<evidence type="ECO:0000256" key="2">
    <source>
        <dbReference type="ARBA" id="ARBA00010962"/>
    </source>
</evidence>
<dbReference type="SUPFAM" id="SSF49899">
    <property type="entry name" value="Concanavalin A-like lectins/glucanases"/>
    <property type="match status" value="1"/>
</dbReference>
<dbReference type="STRING" id="133381.A0A2T9Y4Y3"/>
<reference evidence="12 13" key="1">
    <citation type="journal article" date="2018" name="MBio">
        <title>Comparative Genomics Reveals the Core Gene Toolbox for the Fungus-Insect Symbiosis.</title>
        <authorList>
            <person name="Wang Y."/>
            <person name="Stata M."/>
            <person name="Wang W."/>
            <person name="Stajich J.E."/>
            <person name="White M.M."/>
            <person name="Moncalvo J.M."/>
        </authorList>
    </citation>
    <scope>NUCLEOTIDE SEQUENCE [LARGE SCALE GENOMIC DNA]</scope>
    <source>
        <strain evidence="12 13">SC-DP-2</strain>
    </source>
</reference>
<feature type="compositionally biased region" description="Polar residues" evidence="9">
    <location>
        <begin position="95"/>
        <end position="105"/>
    </location>
</feature>
<feature type="region of interest" description="Disordered" evidence="9">
    <location>
        <begin position="1"/>
        <end position="75"/>
    </location>
</feature>
<comment type="similarity">
    <text evidence="2">Belongs to the SKN1/KRE6 family.</text>
</comment>
<feature type="transmembrane region" description="Helical" evidence="10">
    <location>
        <begin position="196"/>
        <end position="219"/>
    </location>
</feature>
<keyword evidence="13" id="KW-1185">Reference proteome</keyword>
<dbReference type="GO" id="GO:0071555">
    <property type="term" value="P:cell wall organization"/>
    <property type="evidence" value="ECO:0007669"/>
    <property type="project" value="UniProtKB-KW"/>
</dbReference>
<feature type="compositionally biased region" description="Polar residues" evidence="9">
    <location>
        <begin position="1"/>
        <end position="22"/>
    </location>
</feature>
<evidence type="ECO:0000256" key="1">
    <source>
        <dbReference type="ARBA" id="ARBA00004606"/>
    </source>
</evidence>
<evidence type="ECO:0000256" key="8">
    <source>
        <dbReference type="ARBA" id="ARBA00023316"/>
    </source>
</evidence>
<keyword evidence="7" id="KW-0325">Glycoprotein</keyword>
<dbReference type="GO" id="GO:0006078">
    <property type="term" value="P:(1-&gt;6)-beta-D-glucan biosynthetic process"/>
    <property type="evidence" value="ECO:0007669"/>
    <property type="project" value="TreeGrafter"/>
</dbReference>
<evidence type="ECO:0000259" key="11">
    <source>
        <dbReference type="PROSITE" id="PS51762"/>
    </source>
</evidence>
<evidence type="ECO:0000256" key="4">
    <source>
        <dbReference type="ARBA" id="ARBA00022968"/>
    </source>
</evidence>
<dbReference type="PROSITE" id="PS51762">
    <property type="entry name" value="GH16_2"/>
    <property type="match status" value="1"/>
</dbReference>
<gene>
    <name evidence="12" type="ORF">BB560_006500</name>
</gene>
<evidence type="ECO:0000313" key="13">
    <source>
        <dbReference type="Proteomes" id="UP000245609"/>
    </source>
</evidence>
<comment type="caution">
    <text evidence="12">The sequence shown here is derived from an EMBL/GenBank/DDBJ whole genome shotgun (WGS) entry which is preliminary data.</text>
</comment>
<dbReference type="Gene3D" id="2.60.120.200">
    <property type="match status" value="1"/>
</dbReference>
<keyword evidence="8" id="KW-0961">Cell wall biogenesis/degradation</keyword>
<dbReference type="GO" id="GO:0005886">
    <property type="term" value="C:plasma membrane"/>
    <property type="evidence" value="ECO:0007669"/>
    <property type="project" value="TreeGrafter"/>
</dbReference>
<dbReference type="EMBL" id="MBFS01003307">
    <property type="protein sequence ID" value="PVU87378.1"/>
    <property type="molecule type" value="Genomic_DNA"/>
</dbReference>
<keyword evidence="5 10" id="KW-1133">Transmembrane helix</keyword>
<comment type="subcellular location">
    <subcellularLocation>
        <location evidence="1">Membrane</location>
        <topology evidence="1">Single-pass type II membrane protein</topology>
    </subcellularLocation>
</comment>
<dbReference type="InterPro" id="IPR005629">
    <property type="entry name" value="Skn1/Kre6/Sbg1"/>
</dbReference>
<dbReference type="InterPro" id="IPR000757">
    <property type="entry name" value="Beta-glucanase-like"/>
</dbReference>
<feature type="region of interest" description="Disordered" evidence="9">
    <location>
        <begin position="92"/>
        <end position="149"/>
    </location>
</feature>
<name>A0A2T9Y4Y3_9FUNG</name>
<proteinExistence type="inferred from homology"/>
<evidence type="ECO:0000256" key="10">
    <source>
        <dbReference type="SAM" id="Phobius"/>
    </source>
</evidence>
<dbReference type="InterPro" id="IPR013320">
    <property type="entry name" value="ConA-like_dom_sf"/>
</dbReference>
<organism evidence="12 13">
    <name type="scientific">Smittium megazygosporum</name>
    <dbReference type="NCBI Taxonomy" id="133381"/>
    <lineage>
        <taxon>Eukaryota</taxon>
        <taxon>Fungi</taxon>
        <taxon>Fungi incertae sedis</taxon>
        <taxon>Zoopagomycota</taxon>
        <taxon>Kickxellomycotina</taxon>
        <taxon>Harpellomycetes</taxon>
        <taxon>Harpellales</taxon>
        <taxon>Legeriomycetaceae</taxon>
        <taxon>Smittium</taxon>
    </lineage>
</organism>